<evidence type="ECO:0000313" key="8">
    <source>
        <dbReference type="EMBL" id="TRO65097.1"/>
    </source>
</evidence>
<feature type="site" description="Increases basicity of active site His" evidence="5">
    <location>
        <position position="127"/>
    </location>
</feature>
<organism evidence="8 9">
    <name type="scientific">Christiangramia sabulilitoris</name>
    <dbReference type="NCBI Taxonomy" id="2583991"/>
    <lineage>
        <taxon>Bacteria</taxon>
        <taxon>Pseudomonadati</taxon>
        <taxon>Bacteroidota</taxon>
        <taxon>Flavobacteriia</taxon>
        <taxon>Flavobacteriales</taxon>
        <taxon>Flavobacteriaceae</taxon>
        <taxon>Christiangramia</taxon>
    </lineage>
</organism>
<dbReference type="NCBIfam" id="TIGR03570">
    <property type="entry name" value="NeuD_NnaD"/>
    <property type="match status" value="1"/>
</dbReference>
<evidence type="ECO:0000256" key="5">
    <source>
        <dbReference type="PIRSR" id="PIRSR620019-1"/>
    </source>
</evidence>
<dbReference type="InterPro" id="IPR001451">
    <property type="entry name" value="Hexapep"/>
</dbReference>
<reference evidence="8 9" key="1">
    <citation type="submission" date="2019-06" db="EMBL/GenBank/DDBJ databases">
        <title>Gramella sabulilitoris sp. nov., isolated from a marine sand.</title>
        <authorList>
            <person name="Yoon J.-H."/>
        </authorList>
    </citation>
    <scope>NUCLEOTIDE SEQUENCE [LARGE SCALE GENOMIC DNA]</scope>
    <source>
        <strain evidence="8 9">HSMS-1</strain>
    </source>
</reference>
<dbReference type="CDD" id="cd03360">
    <property type="entry name" value="LbH_AT_putative"/>
    <property type="match status" value="1"/>
</dbReference>
<dbReference type="PANTHER" id="PTHR43300">
    <property type="entry name" value="ACETYLTRANSFERASE"/>
    <property type="match status" value="1"/>
</dbReference>
<dbReference type="RefSeq" id="WP_143410391.1">
    <property type="nucleotide sequence ID" value="NZ_VHSF01000002.1"/>
</dbReference>
<dbReference type="InterPro" id="IPR011004">
    <property type="entry name" value="Trimer_LpxA-like_sf"/>
</dbReference>
<dbReference type="SUPFAM" id="SSF51161">
    <property type="entry name" value="Trimeric LpxA-like enzymes"/>
    <property type="match status" value="1"/>
</dbReference>
<dbReference type="PROSITE" id="PS00101">
    <property type="entry name" value="HEXAPEP_TRANSFERASES"/>
    <property type="match status" value="1"/>
</dbReference>
<dbReference type="AlphaFoldDB" id="A0A550I2A5"/>
<name>A0A550I2A5_9FLAO</name>
<dbReference type="EMBL" id="VHSF01000002">
    <property type="protein sequence ID" value="TRO65097.1"/>
    <property type="molecule type" value="Genomic_DNA"/>
</dbReference>
<feature type="binding site" evidence="6">
    <location>
        <position position="61"/>
    </location>
    <ligand>
        <name>substrate</name>
    </ligand>
</feature>
<comment type="similarity">
    <text evidence="1">Belongs to the transferase hexapeptide repeat family.</text>
</comment>
<evidence type="ECO:0000259" key="7">
    <source>
        <dbReference type="Pfam" id="PF17836"/>
    </source>
</evidence>
<proteinExistence type="inferred from homology"/>
<feature type="domain" description="PglD N-terminal" evidence="7">
    <location>
        <begin position="2"/>
        <end position="73"/>
    </location>
</feature>
<dbReference type="InterPro" id="IPR020019">
    <property type="entry name" value="AcTrfase_PglD-like"/>
</dbReference>
<evidence type="ECO:0000256" key="4">
    <source>
        <dbReference type="ARBA" id="ARBA00023315"/>
    </source>
</evidence>
<dbReference type="InterPro" id="IPR018357">
    <property type="entry name" value="Hexapep_transf_CS"/>
</dbReference>
<sequence length="204" mass="21422">MIIYGASGHGKVIIDIVNSINSQAIDFIIDDDPSIINIKGLNVFHSFTEEMTGKEVIAAVGNNRIRKKIVEKVSNPFIKAIVHPSAIISEDIKIGNGSVVMPNATINSSSIIGDHCIINTGAIIEHDANFSDFVHVSPGATITGNVNIGEGTQIGAGATVIPGVSIGKWVTVGAGAVIINDIPDYAVVVGSPGRIIKYNRVENE</sequence>
<keyword evidence="4" id="KW-0012">Acyltransferase</keyword>
<gene>
    <name evidence="8" type="ORF">FGM01_06730</name>
</gene>
<evidence type="ECO:0000313" key="9">
    <source>
        <dbReference type="Proteomes" id="UP000315131"/>
    </source>
</evidence>
<dbReference type="OrthoDB" id="9794407at2"/>
<dbReference type="Gene3D" id="3.40.50.20">
    <property type="match status" value="1"/>
</dbReference>
<dbReference type="GO" id="GO:0016746">
    <property type="term" value="F:acyltransferase activity"/>
    <property type="evidence" value="ECO:0007669"/>
    <property type="project" value="UniProtKB-KW"/>
</dbReference>
<keyword evidence="3" id="KW-0677">Repeat</keyword>
<keyword evidence="9" id="KW-1185">Reference proteome</keyword>
<feature type="binding site" evidence="6">
    <location>
        <position position="135"/>
    </location>
    <ligand>
        <name>acetyl-CoA</name>
        <dbReference type="ChEBI" id="CHEBI:57288"/>
    </ligand>
</feature>
<feature type="binding site" evidence="6">
    <location>
        <begin position="7"/>
        <end position="9"/>
    </location>
    <ligand>
        <name>substrate</name>
    </ligand>
</feature>
<dbReference type="InterPro" id="IPR041561">
    <property type="entry name" value="PglD_N"/>
</dbReference>
<dbReference type="PANTHER" id="PTHR43300:SF7">
    <property type="entry name" value="UDP-N-ACETYLBACILLOSAMINE N-ACETYLTRANSFERASE"/>
    <property type="match status" value="1"/>
</dbReference>
<comment type="caution">
    <text evidence="8">The sequence shown here is derived from an EMBL/GenBank/DDBJ whole genome shotgun (WGS) entry which is preliminary data.</text>
</comment>
<dbReference type="Gene3D" id="2.160.10.10">
    <property type="entry name" value="Hexapeptide repeat proteins"/>
    <property type="match status" value="1"/>
</dbReference>
<accession>A0A550I2A5</accession>
<evidence type="ECO:0000256" key="1">
    <source>
        <dbReference type="ARBA" id="ARBA00007274"/>
    </source>
</evidence>
<dbReference type="Pfam" id="PF00132">
    <property type="entry name" value="Hexapep"/>
    <property type="match status" value="2"/>
</dbReference>
<protein>
    <submittedName>
        <fullName evidence="8">Acetyltransferase</fullName>
    </submittedName>
</protein>
<dbReference type="Proteomes" id="UP000315131">
    <property type="component" value="Unassembled WGS sequence"/>
</dbReference>
<dbReference type="InterPro" id="IPR050179">
    <property type="entry name" value="Trans_hexapeptide_repeat"/>
</dbReference>
<feature type="active site" description="Proton acceptor" evidence="5">
    <location>
        <position position="126"/>
    </location>
</feature>
<evidence type="ECO:0000256" key="2">
    <source>
        <dbReference type="ARBA" id="ARBA00022679"/>
    </source>
</evidence>
<dbReference type="Pfam" id="PF17836">
    <property type="entry name" value="PglD_N"/>
    <property type="match status" value="1"/>
</dbReference>
<evidence type="ECO:0000256" key="6">
    <source>
        <dbReference type="PIRSR" id="PIRSR620019-2"/>
    </source>
</evidence>
<keyword evidence="2 8" id="KW-0808">Transferase</keyword>
<evidence type="ECO:0000256" key="3">
    <source>
        <dbReference type="ARBA" id="ARBA00022737"/>
    </source>
</evidence>